<feature type="compositionally biased region" description="Acidic residues" evidence="1">
    <location>
        <begin position="11"/>
        <end position="25"/>
    </location>
</feature>
<reference evidence="2 3" key="1">
    <citation type="journal article" date="2019" name="Environ. Microbiol.">
        <title>At the nexus of three kingdoms: the genome of the mycorrhizal fungus Gigaspora margarita provides insights into plant, endobacterial and fungal interactions.</title>
        <authorList>
            <person name="Venice F."/>
            <person name="Ghignone S."/>
            <person name="Salvioli di Fossalunga A."/>
            <person name="Amselem J."/>
            <person name="Novero M."/>
            <person name="Xianan X."/>
            <person name="Sedzielewska Toro K."/>
            <person name="Morin E."/>
            <person name="Lipzen A."/>
            <person name="Grigoriev I.V."/>
            <person name="Henrissat B."/>
            <person name="Martin F.M."/>
            <person name="Bonfante P."/>
        </authorList>
    </citation>
    <scope>NUCLEOTIDE SEQUENCE [LARGE SCALE GENOMIC DNA]</scope>
    <source>
        <strain evidence="2 3">BEG34</strain>
    </source>
</reference>
<dbReference type="EMBL" id="WTPW01000304">
    <property type="protein sequence ID" value="KAF0525116.1"/>
    <property type="molecule type" value="Genomic_DNA"/>
</dbReference>
<keyword evidence="3" id="KW-1185">Reference proteome</keyword>
<evidence type="ECO:0000313" key="2">
    <source>
        <dbReference type="EMBL" id="KAF0525116.1"/>
    </source>
</evidence>
<accession>A0A8H4ARC4</accession>
<organism evidence="2 3">
    <name type="scientific">Gigaspora margarita</name>
    <dbReference type="NCBI Taxonomy" id="4874"/>
    <lineage>
        <taxon>Eukaryota</taxon>
        <taxon>Fungi</taxon>
        <taxon>Fungi incertae sedis</taxon>
        <taxon>Mucoromycota</taxon>
        <taxon>Glomeromycotina</taxon>
        <taxon>Glomeromycetes</taxon>
        <taxon>Diversisporales</taxon>
        <taxon>Gigasporaceae</taxon>
        <taxon>Gigaspora</taxon>
    </lineage>
</organism>
<name>A0A8H4ARC4_GIGMA</name>
<evidence type="ECO:0000313" key="3">
    <source>
        <dbReference type="Proteomes" id="UP000439903"/>
    </source>
</evidence>
<dbReference type="OrthoDB" id="2481384at2759"/>
<protein>
    <submittedName>
        <fullName evidence="2">Uncharacterized protein</fullName>
    </submittedName>
</protein>
<sequence>MRAVYNTPEDIAPEDIALEDTAPEDITEDTTPEEIILATTQDSDNQASYEFHAMQVKHVHEKVAQNNKTYQNRLIIRGSVHRRKVVFESEDKSCDCT</sequence>
<feature type="region of interest" description="Disordered" evidence="1">
    <location>
        <begin position="1"/>
        <end position="25"/>
    </location>
</feature>
<dbReference type="AlphaFoldDB" id="A0A8H4ARC4"/>
<evidence type="ECO:0000256" key="1">
    <source>
        <dbReference type="SAM" id="MobiDB-lite"/>
    </source>
</evidence>
<comment type="caution">
    <text evidence="2">The sequence shown here is derived from an EMBL/GenBank/DDBJ whole genome shotgun (WGS) entry which is preliminary data.</text>
</comment>
<proteinExistence type="predicted"/>
<gene>
    <name evidence="2" type="ORF">F8M41_014751</name>
</gene>
<dbReference type="Proteomes" id="UP000439903">
    <property type="component" value="Unassembled WGS sequence"/>
</dbReference>